<organism evidence="1 2">
    <name type="scientific">Dactylosporangium roseum</name>
    <dbReference type="NCBI Taxonomy" id="47989"/>
    <lineage>
        <taxon>Bacteria</taxon>
        <taxon>Bacillati</taxon>
        <taxon>Actinomycetota</taxon>
        <taxon>Actinomycetes</taxon>
        <taxon>Micromonosporales</taxon>
        <taxon>Micromonosporaceae</taxon>
        <taxon>Dactylosporangium</taxon>
    </lineage>
</organism>
<protein>
    <submittedName>
        <fullName evidence="1">Uncharacterized protein</fullName>
    </submittedName>
</protein>
<dbReference type="RefSeq" id="WP_260724798.1">
    <property type="nucleotide sequence ID" value="NZ_BAAABS010000006.1"/>
</dbReference>
<reference evidence="1" key="1">
    <citation type="submission" date="2021-04" db="EMBL/GenBank/DDBJ databases">
        <title>Biosynthetic gene clusters of Dactylosporangioum roseum.</title>
        <authorList>
            <person name="Hartkoorn R.C."/>
            <person name="Beaudoing E."/>
            <person name="Hot D."/>
            <person name="Moureu S."/>
        </authorList>
    </citation>
    <scope>NUCLEOTIDE SEQUENCE</scope>
    <source>
        <strain evidence="1">NRRL B-16295</strain>
    </source>
</reference>
<accession>A0ABY5Z0C7</accession>
<evidence type="ECO:0000313" key="1">
    <source>
        <dbReference type="EMBL" id="UWZ35455.1"/>
    </source>
</evidence>
<dbReference type="EMBL" id="CP073721">
    <property type="protein sequence ID" value="UWZ35455.1"/>
    <property type="molecule type" value="Genomic_DNA"/>
</dbReference>
<name>A0ABY5Z0C7_9ACTN</name>
<dbReference type="Gene3D" id="3.30.2010.10">
    <property type="entry name" value="Metalloproteases ('zincins'), catalytic domain"/>
    <property type="match status" value="1"/>
</dbReference>
<keyword evidence="2" id="KW-1185">Reference proteome</keyword>
<proteinExistence type="predicted"/>
<sequence length="394" mass="42226">MRYGRPPGPPPPGVEATTQVDLLALVSEVAARVGVAQPDVVLLTGHGVIRSWASRRRRVLLVGLPLLQCLTTDEIRALVAHELAVVDHHRAHLVVRLRTLHDDAVEPGLPRGRSMAVLRATQHFADALERKADQAASSASGLHTAARAVVKADLAEFEFADLAFDLEEQVWQRTSAAIQDLHTGWQAAIRAGAVIAELDDDTRTTLMARHPGLAGAIAALTAVHVELRTTEVVPLAPLGPETERSLARQVLKREGTDWVTFASVSDADWPGWLGRQARAVTEQVATLLRRPPIGPAEVVEVLLTRLDELVAANWPAQPEPPAEPEELDGTPSVVVVAEAALTARGWRRIHPAAAGVLVSPDGEQHNLTLLARAAHDSPAALAVLLELLSRSPGL</sequence>
<evidence type="ECO:0000313" key="2">
    <source>
        <dbReference type="Proteomes" id="UP001058271"/>
    </source>
</evidence>
<gene>
    <name evidence="1" type="ORF">Drose_30675</name>
</gene>
<dbReference type="Proteomes" id="UP001058271">
    <property type="component" value="Chromosome"/>
</dbReference>